<evidence type="ECO:0000313" key="7">
    <source>
        <dbReference type="EMBL" id="GHC74302.1"/>
    </source>
</evidence>
<dbReference type="RefSeq" id="WP_190113282.1">
    <property type="nucleotide sequence ID" value="NZ_BMVB01000046.1"/>
</dbReference>
<keyword evidence="2 5" id="KW-0812">Transmembrane</keyword>
<evidence type="ECO:0000259" key="6">
    <source>
        <dbReference type="Pfam" id="PF07291"/>
    </source>
</evidence>
<organism evidence="7 8">
    <name type="scientific">Streptomyces cinnamoneus</name>
    <name type="common">Streptoverticillium cinnamoneum</name>
    <dbReference type="NCBI Taxonomy" id="53446"/>
    <lineage>
        <taxon>Bacteria</taxon>
        <taxon>Bacillati</taxon>
        <taxon>Actinomycetota</taxon>
        <taxon>Actinomycetes</taxon>
        <taxon>Kitasatosporales</taxon>
        <taxon>Streptomycetaceae</taxon>
        <taxon>Streptomyces</taxon>
        <taxon>Streptomyces cinnamoneus group</taxon>
    </lineage>
</organism>
<feature type="transmembrane region" description="Helical" evidence="5">
    <location>
        <begin position="122"/>
        <end position="143"/>
    </location>
</feature>
<dbReference type="GO" id="GO:0030416">
    <property type="term" value="P:methylamine metabolic process"/>
    <property type="evidence" value="ECO:0007669"/>
    <property type="project" value="InterPro"/>
</dbReference>
<protein>
    <recommendedName>
        <fullName evidence="6">Methylamine utilisation protein MauE domain-containing protein</fullName>
    </recommendedName>
</protein>
<feature type="domain" description="Methylamine utilisation protein MauE" evidence="6">
    <location>
        <begin position="3"/>
        <end position="133"/>
    </location>
</feature>
<evidence type="ECO:0000313" key="8">
    <source>
        <dbReference type="Proteomes" id="UP000646244"/>
    </source>
</evidence>
<evidence type="ECO:0000256" key="3">
    <source>
        <dbReference type="ARBA" id="ARBA00022989"/>
    </source>
</evidence>
<comment type="caution">
    <text evidence="7">The sequence shown here is derived from an EMBL/GenBank/DDBJ whole genome shotgun (WGS) entry which is preliminary data.</text>
</comment>
<evidence type="ECO:0000256" key="1">
    <source>
        <dbReference type="ARBA" id="ARBA00004141"/>
    </source>
</evidence>
<evidence type="ECO:0000256" key="2">
    <source>
        <dbReference type="ARBA" id="ARBA00022692"/>
    </source>
</evidence>
<dbReference type="Pfam" id="PF07291">
    <property type="entry name" value="MauE"/>
    <property type="match status" value="1"/>
</dbReference>
<sequence length="190" mass="18996">MVCLALGIRCLIGVVFLASAVSKVTGRGAFDRFVSSVEDMRVVPTRSGRSVARWVVVAEFTVCLSLATPVRAAGVAGFVIAGGLLAAFAAGIVLSLRQGVRTPCRCFGVSARPLGPGHAVRNLVLVAVAIAGAVTTAGASGVAAPGASAVAVLGGLLVGGLVTALDDVLDLFRPVDRAPGLARGPVNPSR</sequence>
<accession>A0A918U0V9</accession>
<dbReference type="Proteomes" id="UP000646244">
    <property type="component" value="Unassembled WGS sequence"/>
</dbReference>
<keyword evidence="4 5" id="KW-0472">Membrane</keyword>
<comment type="subcellular location">
    <subcellularLocation>
        <location evidence="1">Membrane</location>
        <topology evidence="1">Multi-pass membrane protein</topology>
    </subcellularLocation>
</comment>
<name>A0A918U0V9_STRCJ</name>
<reference evidence="7" key="1">
    <citation type="journal article" date="2014" name="Int. J. Syst. Evol. Microbiol.">
        <title>Complete genome sequence of Corynebacterium casei LMG S-19264T (=DSM 44701T), isolated from a smear-ripened cheese.</title>
        <authorList>
            <consortium name="US DOE Joint Genome Institute (JGI-PGF)"/>
            <person name="Walter F."/>
            <person name="Albersmeier A."/>
            <person name="Kalinowski J."/>
            <person name="Ruckert C."/>
        </authorList>
    </citation>
    <scope>NUCLEOTIDE SEQUENCE</scope>
    <source>
        <strain evidence="7">JCM 4633</strain>
    </source>
</reference>
<evidence type="ECO:0000256" key="4">
    <source>
        <dbReference type="ARBA" id="ARBA00023136"/>
    </source>
</evidence>
<dbReference type="AlphaFoldDB" id="A0A918U0V9"/>
<reference evidence="7" key="2">
    <citation type="submission" date="2020-09" db="EMBL/GenBank/DDBJ databases">
        <authorList>
            <person name="Sun Q."/>
            <person name="Ohkuma M."/>
        </authorList>
    </citation>
    <scope>NUCLEOTIDE SEQUENCE</scope>
    <source>
        <strain evidence="7">JCM 4633</strain>
    </source>
</reference>
<proteinExistence type="predicted"/>
<dbReference type="GO" id="GO:0016020">
    <property type="term" value="C:membrane"/>
    <property type="evidence" value="ECO:0007669"/>
    <property type="project" value="UniProtKB-SubCell"/>
</dbReference>
<evidence type="ECO:0000256" key="5">
    <source>
        <dbReference type="SAM" id="Phobius"/>
    </source>
</evidence>
<keyword evidence="3 5" id="KW-1133">Transmembrane helix</keyword>
<dbReference type="InterPro" id="IPR009908">
    <property type="entry name" value="Methylamine_util_MauE"/>
</dbReference>
<dbReference type="EMBL" id="BMVB01000046">
    <property type="protein sequence ID" value="GHC74302.1"/>
    <property type="molecule type" value="Genomic_DNA"/>
</dbReference>
<gene>
    <name evidence="7" type="ORF">GCM10010507_62120</name>
</gene>
<feature type="transmembrane region" description="Helical" evidence="5">
    <location>
        <begin position="149"/>
        <end position="169"/>
    </location>
</feature>
<feature type="transmembrane region" description="Helical" evidence="5">
    <location>
        <begin position="75"/>
        <end position="96"/>
    </location>
</feature>